<dbReference type="Proteomes" id="UP000248329">
    <property type="component" value="Unassembled WGS sequence"/>
</dbReference>
<gene>
    <name evidence="1" type="ORF">C4B59_07495</name>
</gene>
<organism evidence="1 2">
    <name type="scientific">Candidatus Methanogaster sp</name>
    <dbReference type="NCBI Taxonomy" id="3386292"/>
    <lineage>
        <taxon>Archaea</taxon>
        <taxon>Methanobacteriati</taxon>
        <taxon>Methanobacteriota</taxon>
        <taxon>Stenosarchaea group</taxon>
        <taxon>Methanomicrobia</taxon>
        <taxon>Methanosarcinales</taxon>
        <taxon>ANME-2 cluster</taxon>
        <taxon>Candidatus Methanogasteraceae</taxon>
        <taxon>Candidatus Methanogaster</taxon>
    </lineage>
</organism>
<proteinExistence type="predicted"/>
<comment type="caution">
    <text evidence="1">The sequence shown here is derived from an EMBL/GenBank/DDBJ whole genome shotgun (WGS) entry which is preliminary data.</text>
</comment>
<sequence>MIEEVKKGSRDPVVRKKSFELARDVYSAPLNIKGMSDDDLLEIVDVIFLWVRDQVAYINDPAGEYFRASCTDSGGRCRRL</sequence>
<name>A0AC61L3D3_9EURY</name>
<protein>
    <submittedName>
        <fullName evidence="1">Uncharacterized protein</fullName>
    </submittedName>
</protein>
<evidence type="ECO:0000313" key="2">
    <source>
        <dbReference type="Proteomes" id="UP000248329"/>
    </source>
</evidence>
<evidence type="ECO:0000313" key="1">
    <source>
        <dbReference type="EMBL" id="PXF60823.1"/>
    </source>
</evidence>
<reference evidence="1" key="1">
    <citation type="submission" date="2018-01" db="EMBL/GenBank/DDBJ databases">
        <authorList>
            <person name="Krukenberg V."/>
        </authorList>
    </citation>
    <scope>NUCLEOTIDE SEQUENCE</scope>
    <source>
        <strain evidence="1">E20ANME2</strain>
    </source>
</reference>
<dbReference type="EMBL" id="PQXF01000011">
    <property type="protein sequence ID" value="PXF60823.1"/>
    <property type="molecule type" value="Genomic_DNA"/>
</dbReference>
<accession>A0AC61L3D3</accession>